<keyword evidence="2" id="KW-1185">Reference proteome</keyword>
<dbReference type="RefSeq" id="WP_108959220.1">
    <property type="nucleotide sequence ID" value="NZ_BFAZ01000006.1"/>
</dbReference>
<proteinExistence type="predicted"/>
<sequence length="120" mass="13704">MPEQNVSRNKTLNLYSINLAGGENCSEPLHFYQSILGGKVLKESFGHAELELQSGLRIVFSKETEHCPVRGGTLTLHMSQNDPIDRILSHCQLLQDVPTQGYSLYEDHWGNWIWLYFAKN</sequence>
<evidence type="ECO:0000313" key="1">
    <source>
        <dbReference type="EMBL" id="GBF42095.1"/>
    </source>
</evidence>
<dbReference type="OrthoDB" id="333388at2"/>
<dbReference type="EMBL" id="BFAZ01000006">
    <property type="protein sequence ID" value="GBF42095.1"/>
    <property type="molecule type" value="Genomic_DNA"/>
</dbReference>
<organism evidence="1 2">
    <name type="scientific">Leptospira ellinghausenii</name>
    <dbReference type="NCBI Taxonomy" id="1917822"/>
    <lineage>
        <taxon>Bacteria</taxon>
        <taxon>Pseudomonadati</taxon>
        <taxon>Spirochaetota</taxon>
        <taxon>Spirochaetia</taxon>
        <taxon>Leptospirales</taxon>
        <taxon>Leptospiraceae</taxon>
        <taxon>Leptospira</taxon>
    </lineage>
</organism>
<reference evidence="2" key="1">
    <citation type="journal article" date="2019" name="Microbiol. Immunol.">
        <title>Molecular and phenotypic characterization of Leptospira johnsonii sp. nov., Leptospira ellinghausenii sp. nov. and Leptospira ryugenii sp. nov. isolated from soil and water in Japan.</title>
        <authorList>
            <person name="Masuzawa T."/>
            <person name="Saito M."/>
            <person name="Nakao R."/>
            <person name="Nikaido Y."/>
            <person name="Matsumoto M."/>
            <person name="Ogawa M."/>
            <person name="Yokoyama M."/>
            <person name="Hidaka Y."/>
            <person name="Tomita J."/>
            <person name="Sakakibara K."/>
            <person name="Suzuki K."/>
            <person name="Yasuda S."/>
            <person name="Sato H."/>
            <person name="Yamaguchi M."/>
            <person name="Yoshida S.I."/>
            <person name="Koizumi N."/>
            <person name="Kawamura Y."/>
        </authorList>
    </citation>
    <scope>NUCLEOTIDE SEQUENCE [LARGE SCALE GENOMIC DNA]</scope>
    <source>
        <strain evidence="2">E18</strain>
    </source>
</reference>
<dbReference type="SUPFAM" id="SSF54593">
    <property type="entry name" value="Glyoxalase/Bleomycin resistance protein/Dihydroxybiphenyl dioxygenase"/>
    <property type="match status" value="1"/>
</dbReference>
<name>A0A2P2DBW0_9LEPT</name>
<dbReference type="AlphaFoldDB" id="A0A2P2DBW0"/>
<dbReference type="InterPro" id="IPR029068">
    <property type="entry name" value="Glyas_Bleomycin-R_OHBP_Dase"/>
</dbReference>
<accession>A0A2P2DBW0</accession>
<comment type="caution">
    <text evidence="1">The sequence shown here is derived from an EMBL/GenBank/DDBJ whole genome shotgun (WGS) entry which is preliminary data.</text>
</comment>
<evidence type="ECO:0000313" key="2">
    <source>
        <dbReference type="Proteomes" id="UP000245206"/>
    </source>
</evidence>
<protein>
    <recommendedName>
        <fullName evidence="3">VOC family protein</fullName>
    </recommendedName>
</protein>
<gene>
    <name evidence="1" type="ORF">LPTSP2_13810</name>
</gene>
<dbReference type="CDD" id="cd06587">
    <property type="entry name" value="VOC"/>
    <property type="match status" value="1"/>
</dbReference>
<dbReference type="Proteomes" id="UP000245206">
    <property type="component" value="Unassembled WGS sequence"/>
</dbReference>
<evidence type="ECO:0008006" key="3">
    <source>
        <dbReference type="Google" id="ProtNLM"/>
    </source>
</evidence>